<feature type="transmembrane region" description="Helical" evidence="14">
    <location>
        <begin position="252"/>
        <end position="272"/>
    </location>
</feature>
<evidence type="ECO:0000256" key="3">
    <source>
        <dbReference type="ARBA" id="ARBA00012292"/>
    </source>
</evidence>
<dbReference type="PANTHER" id="PTHR43448">
    <property type="entry name" value="PROTOHEME IX FARNESYLTRANSFERASE, MITOCHONDRIAL"/>
    <property type="match status" value="1"/>
</dbReference>
<evidence type="ECO:0000256" key="13">
    <source>
        <dbReference type="ARBA" id="ARBA00047690"/>
    </source>
</evidence>
<comment type="pathway">
    <text evidence="2 14">Porphyrin-containing compound metabolism; heme O biosynthesis; heme O from protoheme: step 1/1.</text>
</comment>
<dbReference type="PANTHER" id="PTHR43448:SF7">
    <property type="entry name" value="4-HYDROXYBENZOATE SOLANESYLTRANSFERASE"/>
    <property type="match status" value="1"/>
</dbReference>
<feature type="transmembrane region" description="Helical" evidence="14">
    <location>
        <begin position="182"/>
        <end position="205"/>
    </location>
</feature>
<evidence type="ECO:0000256" key="7">
    <source>
        <dbReference type="ARBA" id="ARBA00022989"/>
    </source>
</evidence>
<feature type="transmembrane region" description="Helical" evidence="14">
    <location>
        <begin position="226"/>
        <end position="246"/>
    </location>
</feature>
<feature type="transmembrane region" description="Helical" evidence="14">
    <location>
        <begin position="284"/>
        <end position="304"/>
    </location>
</feature>
<dbReference type="EMBL" id="CP036433">
    <property type="protein sequence ID" value="QDU97013.1"/>
    <property type="molecule type" value="Genomic_DNA"/>
</dbReference>
<evidence type="ECO:0000313" key="16">
    <source>
        <dbReference type="Proteomes" id="UP000317648"/>
    </source>
</evidence>
<keyword evidence="5 14" id="KW-0808">Transferase</keyword>
<dbReference type="GO" id="GO:0008495">
    <property type="term" value="F:protoheme IX farnesyltransferase activity"/>
    <property type="evidence" value="ECO:0007669"/>
    <property type="project" value="UniProtKB-UniRule"/>
</dbReference>
<proteinExistence type="inferred from homology"/>
<dbReference type="Proteomes" id="UP000317648">
    <property type="component" value="Chromosome"/>
</dbReference>
<comment type="similarity">
    <text evidence="14">Belongs to the UbiA prenyltransferase family. Protoheme IX farnesyltransferase subfamily.</text>
</comment>
<dbReference type="RefSeq" id="WP_145055793.1">
    <property type="nucleotide sequence ID" value="NZ_CP036433.1"/>
</dbReference>
<evidence type="ECO:0000313" key="15">
    <source>
        <dbReference type="EMBL" id="QDU97013.1"/>
    </source>
</evidence>
<evidence type="ECO:0000256" key="9">
    <source>
        <dbReference type="ARBA" id="ARBA00023136"/>
    </source>
</evidence>
<gene>
    <name evidence="14 15" type="primary">ctaB</name>
    <name evidence="15" type="ORF">Pla8534_48380</name>
</gene>
<keyword evidence="8 14" id="KW-0350">Heme biosynthesis</keyword>
<evidence type="ECO:0000256" key="10">
    <source>
        <dbReference type="ARBA" id="ARBA00030253"/>
    </source>
</evidence>
<organism evidence="15 16">
    <name type="scientific">Lignipirellula cremea</name>
    <dbReference type="NCBI Taxonomy" id="2528010"/>
    <lineage>
        <taxon>Bacteria</taxon>
        <taxon>Pseudomonadati</taxon>
        <taxon>Planctomycetota</taxon>
        <taxon>Planctomycetia</taxon>
        <taxon>Pirellulales</taxon>
        <taxon>Pirellulaceae</taxon>
        <taxon>Lignipirellula</taxon>
    </lineage>
</organism>
<dbReference type="NCBIfam" id="TIGR01473">
    <property type="entry name" value="cyoE_ctaB"/>
    <property type="match status" value="1"/>
</dbReference>
<evidence type="ECO:0000256" key="4">
    <source>
        <dbReference type="ARBA" id="ARBA00022475"/>
    </source>
</evidence>
<reference evidence="15 16" key="1">
    <citation type="submission" date="2019-02" db="EMBL/GenBank/DDBJ databases">
        <title>Deep-cultivation of Planctomycetes and their phenomic and genomic characterization uncovers novel biology.</title>
        <authorList>
            <person name="Wiegand S."/>
            <person name="Jogler M."/>
            <person name="Boedeker C."/>
            <person name="Pinto D."/>
            <person name="Vollmers J."/>
            <person name="Rivas-Marin E."/>
            <person name="Kohn T."/>
            <person name="Peeters S.H."/>
            <person name="Heuer A."/>
            <person name="Rast P."/>
            <person name="Oberbeckmann S."/>
            <person name="Bunk B."/>
            <person name="Jeske O."/>
            <person name="Meyerdierks A."/>
            <person name="Storesund J.E."/>
            <person name="Kallscheuer N."/>
            <person name="Luecker S."/>
            <person name="Lage O.M."/>
            <person name="Pohl T."/>
            <person name="Merkel B.J."/>
            <person name="Hornburger P."/>
            <person name="Mueller R.-W."/>
            <person name="Bruemmer F."/>
            <person name="Labrenz M."/>
            <person name="Spormann A.M."/>
            <person name="Op den Camp H."/>
            <person name="Overmann J."/>
            <person name="Amann R."/>
            <person name="Jetten M.S.M."/>
            <person name="Mascher T."/>
            <person name="Medema M.H."/>
            <person name="Devos D.P."/>
            <person name="Kaster A.-K."/>
            <person name="Ovreas L."/>
            <person name="Rohde M."/>
            <person name="Galperin M.Y."/>
            <person name="Jogler C."/>
        </authorList>
    </citation>
    <scope>NUCLEOTIDE SEQUENCE [LARGE SCALE GENOMIC DNA]</scope>
    <source>
        <strain evidence="15 16">Pla85_3_4</strain>
    </source>
</reference>
<evidence type="ECO:0000256" key="8">
    <source>
        <dbReference type="ARBA" id="ARBA00023133"/>
    </source>
</evidence>
<dbReference type="GO" id="GO:0048034">
    <property type="term" value="P:heme O biosynthetic process"/>
    <property type="evidence" value="ECO:0007669"/>
    <property type="project" value="UniProtKB-UniRule"/>
</dbReference>
<evidence type="ECO:0000256" key="1">
    <source>
        <dbReference type="ARBA" id="ARBA00004651"/>
    </source>
</evidence>
<evidence type="ECO:0000256" key="2">
    <source>
        <dbReference type="ARBA" id="ARBA00004919"/>
    </source>
</evidence>
<keyword evidence="4 14" id="KW-1003">Cell membrane</keyword>
<accession>A0A518DYT7</accession>
<feature type="transmembrane region" description="Helical" evidence="14">
    <location>
        <begin position="55"/>
        <end position="77"/>
    </location>
</feature>
<dbReference type="CDD" id="cd13957">
    <property type="entry name" value="PT_UbiA_Cox10"/>
    <property type="match status" value="1"/>
</dbReference>
<sequence>MSATSSASLPVARPAWRVRALDYLELAKPRIAVLVLATVAASGYVARWGQPDPWLLLHAMLGVLLVASSASGLNQWIERRSDALMKRTADRPLPAGRLSASEVMVFSLTLLLAGVGYLAWSTNLTAAGLGLVTWVLYVLVYTPLKPLTSLNTLAGAIPGAMPVLIGWAAVGGELNPWVDPRGLAIFLLVFVWQFPHFMAIAWLYREDYSRAGLQMLTVVDPSGRRAGVQAVLCAMALLPISFVPALSTPTSGVYLVAAFLLGVGQLFCAAAFMMRLDRTSARWLLKASLIYLPLMLVLLMLLPLL</sequence>
<keyword evidence="16" id="KW-1185">Reference proteome</keyword>
<keyword evidence="6 14" id="KW-0812">Transmembrane</keyword>
<keyword evidence="9 14" id="KW-0472">Membrane</keyword>
<keyword evidence="7 14" id="KW-1133">Transmembrane helix</keyword>
<evidence type="ECO:0000256" key="6">
    <source>
        <dbReference type="ARBA" id="ARBA00022692"/>
    </source>
</evidence>
<evidence type="ECO:0000256" key="14">
    <source>
        <dbReference type="HAMAP-Rule" id="MF_00154"/>
    </source>
</evidence>
<comment type="miscellaneous">
    <text evidence="14">Carbon 2 of the heme B porphyrin ring is defined according to the Fischer nomenclature.</text>
</comment>
<evidence type="ECO:0000256" key="11">
    <source>
        <dbReference type="ARBA" id="ARBA00040810"/>
    </source>
</evidence>
<comment type="subcellular location">
    <subcellularLocation>
        <location evidence="1 14">Cell membrane</location>
        <topology evidence="1 14">Multi-pass membrane protein</topology>
    </subcellularLocation>
</comment>
<dbReference type="GO" id="GO:0005886">
    <property type="term" value="C:plasma membrane"/>
    <property type="evidence" value="ECO:0007669"/>
    <property type="project" value="UniProtKB-SubCell"/>
</dbReference>
<name>A0A518DYT7_9BACT</name>
<dbReference type="InterPro" id="IPR044878">
    <property type="entry name" value="UbiA_sf"/>
</dbReference>
<dbReference type="HAMAP" id="MF_00154">
    <property type="entry name" value="CyoE_CtaB"/>
    <property type="match status" value="1"/>
</dbReference>
<feature type="transmembrane region" description="Helical" evidence="14">
    <location>
        <begin position="98"/>
        <end position="120"/>
    </location>
</feature>
<evidence type="ECO:0000256" key="12">
    <source>
        <dbReference type="ARBA" id="ARBA00042475"/>
    </source>
</evidence>
<dbReference type="InterPro" id="IPR006369">
    <property type="entry name" value="Protohaem_IX_farnesylTrfase"/>
</dbReference>
<dbReference type="AlphaFoldDB" id="A0A518DYT7"/>
<dbReference type="Pfam" id="PF01040">
    <property type="entry name" value="UbiA"/>
    <property type="match status" value="1"/>
</dbReference>
<dbReference type="Gene3D" id="1.10.357.140">
    <property type="entry name" value="UbiA prenyltransferase"/>
    <property type="match status" value="1"/>
</dbReference>
<evidence type="ECO:0000256" key="5">
    <source>
        <dbReference type="ARBA" id="ARBA00022679"/>
    </source>
</evidence>
<comment type="function">
    <text evidence="14">Converts heme B (protoheme IX) to heme O by substitution of the vinyl group on carbon 2 of heme B porphyrin ring with a hydroxyethyl farnesyl side group.</text>
</comment>
<dbReference type="EC" id="2.5.1.141" evidence="3 14"/>
<feature type="transmembrane region" description="Helical" evidence="14">
    <location>
        <begin position="151"/>
        <end position="170"/>
    </location>
</feature>
<dbReference type="KEGG" id="lcre:Pla8534_48380"/>
<dbReference type="UniPathway" id="UPA00834">
    <property type="reaction ID" value="UER00712"/>
</dbReference>
<protein>
    <recommendedName>
        <fullName evidence="11 14">Protoheme IX farnesyltransferase</fullName>
        <ecNumber evidence="3 14">2.5.1.141</ecNumber>
    </recommendedName>
    <alternativeName>
        <fullName evidence="12 14">Heme B farnesyltransferase</fullName>
    </alternativeName>
    <alternativeName>
        <fullName evidence="10 14">Heme O synthase</fullName>
    </alternativeName>
</protein>
<dbReference type="InterPro" id="IPR000537">
    <property type="entry name" value="UbiA_prenyltransferase"/>
</dbReference>
<feature type="transmembrane region" description="Helical" evidence="14">
    <location>
        <begin position="126"/>
        <end position="144"/>
    </location>
</feature>
<comment type="catalytic activity">
    <reaction evidence="13 14">
        <text>heme b + (2E,6E)-farnesyl diphosphate + H2O = Fe(II)-heme o + diphosphate</text>
        <dbReference type="Rhea" id="RHEA:28070"/>
        <dbReference type="ChEBI" id="CHEBI:15377"/>
        <dbReference type="ChEBI" id="CHEBI:33019"/>
        <dbReference type="ChEBI" id="CHEBI:60344"/>
        <dbReference type="ChEBI" id="CHEBI:60530"/>
        <dbReference type="ChEBI" id="CHEBI:175763"/>
        <dbReference type="EC" id="2.5.1.141"/>
    </reaction>
</comment>
<dbReference type="OrthoDB" id="9814417at2"/>